<dbReference type="PANTHER" id="PTHR43083:SF2">
    <property type="entry name" value="MANNAN POLYMERASE II COMPLEX ANP1 SUBUNIT"/>
    <property type="match status" value="1"/>
</dbReference>
<keyword evidence="2 9" id="KW-0812">Transmembrane</keyword>
<feature type="compositionally biased region" description="Basic and acidic residues" evidence="8">
    <location>
        <begin position="726"/>
        <end position="746"/>
    </location>
</feature>
<protein>
    <submittedName>
        <fullName evidence="10">Anp1-domain-containing protein</fullName>
    </submittedName>
</protein>
<dbReference type="FunFam" id="3.90.550.10:FF:000017">
    <property type="entry name" value="Mannan polymerase II complex ANP1 subunit"/>
    <property type="match status" value="1"/>
</dbReference>
<dbReference type="GO" id="GO:0000032">
    <property type="term" value="P:cell wall mannoprotein biosynthetic process"/>
    <property type="evidence" value="ECO:0007669"/>
    <property type="project" value="TreeGrafter"/>
</dbReference>
<sequence length="828" mass="91962">MATPLAGTAIITGGNGSLGSSIAIAIAKAYPFVHLLLLARDIRSDSVTKLRNKIRLIGPRSIEVARVDLASFNSVVSFAENTVERVRTKEIPPVTLLINCAAVASYVADQVTRDGFDPVYQTNCIAPFLLTISLLEAFRAGDGSPNGGARVINVGCSAMSKGTLDFFDKHDYGNQQPGTPLSSKEGNARFGSSKLIMSAAMYALRRSLVLNGSISLNIYTLDPGGMTGVGHLTENAPRSIRMAHQTRSGLRPFLRVFSKSAINNPSVPAKAITKVAFQKERVEQWGRERYYILNNEYEAGSVIPLLRNKPQMEGLLKKMMGQIEIGIKGMGSPQHHAFTNGYAAYPRGQGSTFSISPHRFQPRPQPALRRRRQLIQRLLLIGGVSLLLLVLIFPSWRSALLPVVSLGLLSSTEDLQIQTVRYYDLSAVQGTADGWVKDERVLMCTPLRDASSHLPMFFSHLRNLTYPHNLIDLAFLVSDSKDSTMEMLTSMLGDLQADSDPKMPFGEISVIQKDFGQKVQQDVESRHGFAAQAGRRKLMAQARNWLLSATLRPTHSWVYWRDADVETAPFTIIEDLMRHDKDVIVPNVWRPLPDWLGGEQPYDLNSWQESETALALAETLDEDAVIVEGYAEYATWRPHLAYLRDPYGDPDMEMELDGVGGVSILAKAKVFRAGVHFPAFSFEKHAETEAFGKMAKRMGFSVVGLPHYTIWHLYEPSVDDLRHMEEMEQERKAREKEEKEQAERSNRVNALFKDAKTESDIDNAFVRDDMGQQEKEQKESETPKKPEAEGVEKAPAAKPSKNRKNTSTSAPQPKPTSSAKSTPQTQST</sequence>
<evidence type="ECO:0000256" key="4">
    <source>
        <dbReference type="ARBA" id="ARBA00022989"/>
    </source>
</evidence>
<dbReference type="OrthoDB" id="204164at2759"/>
<proteinExistence type="inferred from homology"/>
<evidence type="ECO:0000313" key="10">
    <source>
        <dbReference type="EMBL" id="KAB8072203.1"/>
    </source>
</evidence>
<evidence type="ECO:0000256" key="6">
    <source>
        <dbReference type="ARBA" id="ARBA00023136"/>
    </source>
</evidence>
<gene>
    <name evidence="10" type="ORF">BDV29DRAFT_192711</name>
</gene>
<reference evidence="10 11" key="1">
    <citation type="submission" date="2019-04" db="EMBL/GenBank/DDBJ databases">
        <title>Friends and foes A comparative genomics study of 23 Aspergillus species from section Flavi.</title>
        <authorList>
            <consortium name="DOE Joint Genome Institute"/>
            <person name="Kjaerbolling I."/>
            <person name="Vesth T."/>
            <person name="Frisvad J.C."/>
            <person name="Nybo J.L."/>
            <person name="Theobald S."/>
            <person name="Kildgaard S."/>
            <person name="Isbrandt T."/>
            <person name="Kuo A."/>
            <person name="Sato A."/>
            <person name="Lyhne E.K."/>
            <person name="Kogle M.E."/>
            <person name="Wiebenga A."/>
            <person name="Kun R.S."/>
            <person name="Lubbers R.J."/>
            <person name="Makela M.R."/>
            <person name="Barry K."/>
            <person name="Chovatia M."/>
            <person name="Clum A."/>
            <person name="Daum C."/>
            <person name="Haridas S."/>
            <person name="He G."/>
            <person name="LaButti K."/>
            <person name="Lipzen A."/>
            <person name="Mondo S."/>
            <person name="Riley R."/>
            <person name="Salamov A."/>
            <person name="Simmons B.A."/>
            <person name="Magnuson J.K."/>
            <person name="Henrissat B."/>
            <person name="Mortensen U.H."/>
            <person name="Larsen T.O."/>
            <person name="Devries R.P."/>
            <person name="Grigoriev I.V."/>
            <person name="Machida M."/>
            <person name="Baker S.E."/>
            <person name="Andersen M.R."/>
        </authorList>
    </citation>
    <scope>NUCLEOTIDE SEQUENCE [LARGE SCALE GENOMIC DNA]</scope>
    <source>
        <strain evidence="10 11">CBS 151.66</strain>
    </source>
</reference>
<dbReference type="GO" id="GO:0006487">
    <property type="term" value="P:protein N-linked glycosylation"/>
    <property type="evidence" value="ECO:0007669"/>
    <property type="project" value="TreeGrafter"/>
</dbReference>
<dbReference type="Proteomes" id="UP000326565">
    <property type="component" value="Unassembled WGS sequence"/>
</dbReference>
<comment type="similarity">
    <text evidence="7">Belongs to the ANP1/MMN9/VAN1 family.</text>
</comment>
<evidence type="ECO:0000256" key="3">
    <source>
        <dbReference type="ARBA" id="ARBA00022968"/>
    </source>
</evidence>
<keyword evidence="4 9" id="KW-1133">Transmembrane helix</keyword>
<name>A0A5N5WUK0_9EURO</name>
<evidence type="ECO:0000256" key="2">
    <source>
        <dbReference type="ARBA" id="ARBA00022692"/>
    </source>
</evidence>
<dbReference type="GO" id="GO:0000009">
    <property type="term" value="F:alpha-1,6-mannosyltransferase activity"/>
    <property type="evidence" value="ECO:0007669"/>
    <property type="project" value="TreeGrafter"/>
</dbReference>
<keyword evidence="3" id="KW-0735">Signal-anchor</keyword>
<evidence type="ECO:0000256" key="5">
    <source>
        <dbReference type="ARBA" id="ARBA00023034"/>
    </source>
</evidence>
<keyword evidence="5" id="KW-0333">Golgi apparatus</keyword>
<evidence type="ECO:0000256" key="9">
    <source>
        <dbReference type="SAM" id="Phobius"/>
    </source>
</evidence>
<dbReference type="AlphaFoldDB" id="A0A5N5WUK0"/>
<feature type="compositionally biased region" description="Polar residues" evidence="8">
    <location>
        <begin position="805"/>
        <end position="828"/>
    </location>
</feature>
<dbReference type="SUPFAM" id="SSF51735">
    <property type="entry name" value="NAD(P)-binding Rossmann-fold domains"/>
    <property type="match status" value="1"/>
</dbReference>
<evidence type="ECO:0000256" key="7">
    <source>
        <dbReference type="ARBA" id="ARBA00037964"/>
    </source>
</evidence>
<dbReference type="Pfam" id="PF03452">
    <property type="entry name" value="Anp1"/>
    <property type="match status" value="1"/>
</dbReference>
<keyword evidence="6 9" id="KW-0472">Membrane</keyword>
<dbReference type="InterPro" id="IPR052086">
    <property type="entry name" value="Mannan_Polymerase_Subunit"/>
</dbReference>
<evidence type="ECO:0000256" key="1">
    <source>
        <dbReference type="ARBA" id="ARBA00004323"/>
    </source>
</evidence>
<feature type="transmembrane region" description="Helical" evidence="9">
    <location>
        <begin position="378"/>
        <end position="396"/>
    </location>
</feature>
<evidence type="ECO:0000256" key="8">
    <source>
        <dbReference type="SAM" id="MobiDB-lite"/>
    </source>
</evidence>
<dbReference type="InterPro" id="IPR029044">
    <property type="entry name" value="Nucleotide-diphossugar_trans"/>
</dbReference>
<dbReference type="Gene3D" id="3.90.550.10">
    <property type="entry name" value="Spore Coat Polysaccharide Biosynthesis Protein SpsA, Chain A"/>
    <property type="match status" value="1"/>
</dbReference>
<dbReference type="Pfam" id="PF00106">
    <property type="entry name" value="adh_short"/>
    <property type="match status" value="1"/>
</dbReference>
<evidence type="ECO:0000313" key="11">
    <source>
        <dbReference type="Proteomes" id="UP000326565"/>
    </source>
</evidence>
<dbReference type="SUPFAM" id="SSF53448">
    <property type="entry name" value="Nucleotide-diphospho-sugar transferases"/>
    <property type="match status" value="1"/>
</dbReference>
<feature type="region of interest" description="Disordered" evidence="8">
    <location>
        <begin position="726"/>
        <end position="828"/>
    </location>
</feature>
<dbReference type="InterPro" id="IPR036291">
    <property type="entry name" value="NAD(P)-bd_dom_sf"/>
</dbReference>
<keyword evidence="11" id="KW-1185">Reference proteome</keyword>
<dbReference type="PANTHER" id="PTHR43083">
    <property type="entry name" value="MANNAN POLYMERASE II"/>
    <property type="match status" value="1"/>
</dbReference>
<accession>A0A5N5WUK0</accession>
<dbReference type="InterPro" id="IPR002347">
    <property type="entry name" value="SDR_fam"/>
</dbReference>
<comment type="subcellular location">
    <subcellularLocation>
        <location evidence="1">Golgi apparatus membrane</location>
        <topology evidence="1">Single-pass type II membrane protein</topology>
    </subcellularLocation>
</comment>
<organism evidence="10 11">
    <name type="scientific">Aspergillus leporis</name>
    <dbReference type="NCBI Taxonomy" id="41062"/>
    <lineage>
        <taxon>Eukaryota</taxon>
        <taxon>Fungi</taxon>
        <taxon>Dikarya</taxon>
        <taxon>Ascomycota</taxon>
        <taxon>Pezizomycotina</taxon>
        <taxon>Eurotiomycetes</taxon>
        <taxon>Eurotiomycetidae</taxon>
        <taxon>Eurotiales</taxon>
        <taxon>Aspergillaceae</taxon>
        <taxon>Aspergillus</taxon>
        <taxon>Aspergillus subgen. Circumdati</taxon>
    </lineage>
</organism>
<dbReference type="EMBL" id="ML732253">
    <property type="protein sequence ID" value="KAB8072203.1"/>
    <property type="molecule type" value="Genomic_DNA"/>
</dbReference>
<dbReference type="GO" id="GO:0000136">
    <property type="term" value="C:mannan polymerase complex"/>
    <property type="evidence" value="ECO:0007669"/>
    <property type="project" value="TreeGrafter"/>
</dbReference>
<dbReference type="Gene3D" id="3.40.50.720">
    <property type="entry name" value="NAD(P)-binding Rossmann-like Domain"/>
    <property type="match status" value="1"/>
</dbReference>
<feature type="compositionally biased region" description="Basic and acidic residues" evidence="8">
    <location>
        <begin position="753"/>
        <end position="792"/>
    </location>
</feature>